<feature type="compositionally biased region" description="Basic and acidic residues" evidence="1">
    <location>
        <begin position="79"/>
        <end position="96"/>
    </location>
</feature>
<sequence length="108" mass="12352">MKRNNTYIKAKLQGKAVFRDLFQQTGTSQHQCVGCQGMINLSHNASSCANSIAHQDSRHREVYNLIFHSGRLLGLRRQELRGGDEGRSRRQPRKDVEGEEEINELKSE</sequence>
<reference evidence="3" key="1">
    <citation type="journal article" date="2015" name="Proc. Natl. Acad. Sci. U.S.A.">
        <title>Genome sequencing of adzuki bean (Vigna angularis) provides insight into high starch and low fat accumulation and domestication.</title>
        <authorList>
            <person name="Yang K."/>
            <person name="Tian Z."/>
            <person name="Chen C."/>
            <person name="Luo L."/>
            <person name="Zhao B."/>
            <person name="Wang Z."/>
            <person name="Yu L."/>
            <person name="Li Y."/>
            <person name="Sun Y."/>
            <person name="Li W."/>
            <person name="Chen Y."/>
            <person name="Li Y."/>
            <person name="Zhang Y."/>
            <person name="Ai D."/>
            <person name="Zhao J."/>
            <person name="Shang C."/>
            <person name="Ma Y."/>
            <person name="Wu B."/>
            <person name="Wang M."/>
            <person name="Gao L."/>
            <person name="Sun D."/>
            <person name="Zhang P."/>
            <person name="Guo F."/>
            <person name="Wang W."/>
            <person name="Li Y."/>
            <person name="Wang J."/>
            <person name="Varshney R.K."/>
            <person name="Wang J."/>
            <person name="Ling H.Q."/>
            <person name="Wan P."/>
        </authorList>
    </citation>
    <scope>NUCLEOTIDE SEQUENCE</scope>
    <source>
        <strain evidence="3">cv. Jingnong 6</strain>
    </source>
</reference>
<feature type="region of interest" description="Disordered" evidence="1">
    <location>
        <begin position="79"/>
        <end position="108"/>
    </location>
</feature>
<evidence type="ECO:0000256" key="1">
    <source>
        <dbReference type="SAM" id="MobiDB-lite"/>
    </source>
</evidence>
<dbReference type="Proteomes" id="UP000053144">
    <property type="component" value="Chromosome 4"/>
</dbReference>
<organism evidence="2 3">
    <name type="scientific">Phaseolus angularis</name>
    <name type="common">Azuki bean</name>
    <name type="synonym">Vigna angularis</name>
    <dbReference type="NCBI Taxonomy" id="3914"/>
    <lineage>
        <taxon>Eukaryota</taxon>
        <taxon>Viridiplantae</taxon>
        <taxon>Streptophyta</taxon>
        <taxon>Embryophyta</taxon>
        <taxon>Tracheophyta</taxon>
        <taxon>Spermatophyta</taxon>
        <taxon>Magnoliopsida</taxon>
        <taxon>eudicotyledons</taxon>
        <taxon>Gunneridae</taxon>
        <taxon>Pentapetalae</taxon>
        <taxon>rosids</taxon>
        <taxon>fabids</taxon>
        <taxon>Fabales</taxon>
        <taxon>Fabaceae</taxon>
        <taxon>Papilionoideae</taxon>
        <taxon>50 kb inversion clade</taxon>
        <taxon>NPAAA clade</taxon>
        <taxon>indigoferoid/millettioid clade</taxon>
        <taxon>Phaseoleae</taxon>
        <taxon>Vigna</taxon>
    </lineage>
</organism>
<accession>A0A0L9UII3</accession>
<evidence type="ECO:0000313" key="3">
    <source>
        <dbReference type="Proteomes" id="UP000053144"/>
    </source>
</evidence>
<gene>
    <name evidence="2" type="ORF">LR48_Vigan04g256700</name>
</gene>
<name>A0A0L9UII3_PHAAN</name>
<dbReference type="AlphaFoldDB" id="A0A0L9UII3"/>
<protein>
    <submittedName>
        <fullName evidence="2">Uncharacterized protein</fullName>
    </submittedName>
</protein>
<dbReference type="EMBL" id="CM003374">
    <property type="protein sequence ID" value="KOM42369.1"/>
    <property type="molecule type" value="Genomic_DNA"/>
</dbReference>
<dbReference type="Gramene" id="KOM42369">
    <property type="protein sequence ID" value="KOM42369"/>
    <property type="gene ID" value="LR48_Vigan04g256700"/>
</dbReference>
<proteinExistence type="predicted"/>
<evidence type="ECO:0000313" key="2">
    <source>
        <dbReference type="EMBL" id="KOM42369.1"/>
    </source>
</evidence>